<name>A0A2P2BRT6_9FIRM</name>
<gene>
    <name evidence="1" type="ORF">FRIFI_1529</name>
</gene>
<sequence length="152" mass="17639">MIYEFEAIIQKVPDKDATFIEIPFDVETEFNAKRIKVKAKFDGVKYRGSIVNMGLGCYIIGITKAIRKEIGKEALDKVFVEIEKDEEERVIELPGDFKNAINENEEAMKFYESLPYSSKKKYYQWITGAKKQETRKKRIAEAVLKLKSNTKL</sequence>
<reference evidence="1 2" key="1">
    <citation type="submission" date="2014-09" db="EMBL/GenBank/DDBJ databases">
        <authorList>
            <person name="Hornung B.V."/>
        </authorList>
    </citation>
    <scope>NUCLEOTIDE SEQUENCE [LARGE SCALE GENOMIC DNA]</scope>
    <source>
        <strain evidence="1 2">FRIFI</strain>
    </source>
</reference>
<organism evidence="1 2">
    <name type="scientific">Romboutsia hominis</name>
    <dbReference type="NCBI Taxonomy" id="1507512"/>
    <lineage>
        <taxon>Bacteria</taxon>
        <taxon>Bacillati</taxon>
        <taxon>Bacillota</taxon>
        <taxon>Clostridia</taxon>
        <taxon>Peptostreptococcales</taxon>
        <taxon>Peptostreptococcaceae</taxon>
        <taxon>Romboutsia</taxon>
    </lineage>
</organism>
<dbReference type="RefSeq" id="WP_166505509.1">
    <property type="nucleotide sequence ID" value="NZ_JAKNTL010000007.1"/>
</dbReference>
<keyword evidence="2" id="KW-1185">Reference proteome</keyword>
<dbReference type="InterPro" id="IPR037079">
    <property type="entry name" value="AF2212/PG0164-like_sf"/>
</dbReference>
<proteinExistence type="predicted"/>
<protein>
    <submittedName>
        <fullName evidence="1">Transcription antitermination factor NusB</fullName>
    </submittedName>
</protein>
<dbReference type="AlphaFoldDB" id="A0A2P2BRT6"/>
<dbReference type="Pfam" id="PF13376">
    <property type="entry name" value="OmdA"/>
    <property type="match status" value="1"/>
</dbReference>
<evidence type="ECO:0000313" key="2">
    <source>
        <dbReference type="Proteomes" id="UP000245695"/>
    </source>
</evidence>
<dbReference type="InterPro" id="IPR015018">
    <property type="entry name" value="DUF1905"/>
</dbReference>
<dbReference type="Proteomes" id="UP000245695">
    <property type="component" value="Chromosome 1"/>
</dbReference>
<evidence type="ECO:0000313" key="1">
    <source>
        <dbReference type="EMBL" id="CEI73063.1"/>
    </source>
</evidence>
<dbReference type="SUPFAM" id="SSF141694">
    <property type="entry name" value="AF2212/PG0164-like"/>
    <property type="match status" value="1"/>
</dbReference>
<dbReference type="Gene3D" id="2.40.30.100">
    <property type="entry name" value="AF2212/PG0164-like"/>
    <property type="match status" value="1"/>
</dbReference>
<dbReference type="KEGG" id="rhom:FRIFI_1529"/>
<dbReference type="EMBL" id="LN650648">
    <property type="protein sequence ID" value="CEI73063.1"/>
    <property type="molecule type" value="Genomic_DNA"/>
</dbReference>
<dbReference type="Pfam" id="PF08922">
    <property type="entry name" value="DUF1905"/>
    <property type="match status" value="1"/>
</dbReference>
<accession>A0A2P2BRT6</accession>